<comment type="caution">
    <text evidence="1">The sequence shown here is derived from an EMBL/GenBank/DDBJ whole genome shotgun (WGS) entry which is preliminary data.</text>
</comment>
<evidence type="ECO:0000313" key="2">
    <source>
        <dbReference type="Proteomes" id="UP000472335"/>
    </source>
</evidence>
<name>A0A6G4V3L0_9ACTN</name>
<proteinExistence type="predicted"/>
<reference evidence="1 2" key="1">
    <citation type="submission" date="2020-02" db="EMBL/GenBank/DDBJ databases">
        <title>Whole-genome analyses of novel actinobacteria.</title>
        <authorList>
            <person name="Sahin N."/>
            <person name="Gencbay T."/>
        </authorList>
    </citation>
    <scope>NUCLEOTIDE SEQUENCE [LARGE SCALE GENOMIC DNA]</scope>
    <source>
        <strain evidence="1 2">HC44</strain>
    </source>
</reference>
<evidence type="ECO:0000313" key="1">
    <source>
        <dbReference type="EMBL" id="NGO08515.1"/>
    </source>
</evidence>
<dbReference type="InterPro" id="IPR029068">
    <property type="entry name" value="Glyas_Bleomycin-R_OHBP_Dase"/>
</dbReference>
<dbReference type="EMBL" id="JAAKZY010000032">
    <property type="protein sequence ID" value="NGO08515.1"/>
    <property type="molecule type" value="Genomic_DNA"/>
</dbReference>
<dbReference type="RefSeq" id="WP_165258359.1">
    <property type="nucleotide sequence ID" value="NZ_JAAKZY010000032.1"/>
</dbReference>
<dbReference type="Proteomes" id="UP000472335">
    <property type="component" value="Unassembled WGS sequence"/>
</dbReference>
<organism evidence="1 2">
    <name type="scientific">Streptomyces scabichelini</name>
    <dbReference type="NCBI Taxonomy" id="2711217"/>
    <lineage>
        <taxon>Bacteria</taxon>
        <taxon>Bacillati</taxon>
        <taxon>Actinomycetota</taxon>
        <taxon>Actinomycetes</taxon>
        <taxon>Kitasatosporales</taxon>
        <taxon>Streptomycetaceae</taxon>
        <taxon>Streptomyces</taxon>
    </lineage>
</organism>
<dbReference type="Gene3D" id="3.10.180.10">
    <property type="entry name" value="2,3-Dihydroxybiphenyl 1,2-Dioxygenase, domain 1"/>
    <property type="match status" value="1"/>
</dbReference>
<gene>
    <name evidence="1" type="ORF">G5C60_13005</name>
</gene>
<dbReference type="AlphaFoldDB" id="A0A6G4V3L0"/>
<protein>
    <submittedName>
        <fullName evidence="1">VOC family protein</fullName>
    </submittedName>
</protein>
<sequence length="111" mass="12378">MPVLNHHIVATHSKEKTAAFYSELLGLPQPMKMGEFAVLRVSKDTTLDFVDNDGDFDRLHYAFLVTEAEFDEIFARIQVLTRPYGSGGTEAAHPHPLIAPVIDTPQQGLWS</sequence>
<dbReference type="SUPFAM" id="SSF54593">
    <property type="entry name" value="Glyoxalase/Bleomycin resistance protein/Dihydroxybiphenyl dioxygenase"/>
    <property type="match status" value="1"/>
</dbReference>
<keyword evidence="2" id="KW-1185">Reference proteome</keyword>
<accession>A0A6G4V3L0</accession>